<reference evidence="2" key="1">
    <citation type="submission" date="2016-10" db="EMBL/GenBank/DDBJ databases">
        <authorList>
            <person name="Varghese N."/>
            <person name="Submissions S."/>
        </authorList>
    </citation>
    <scope>NUCLEOTIDE SEQUENCE [LARGE SCALE GENOMIC DNA]</scope>
    <source>
        <strain evidence="2">DSM 7481</strain>
    </source>
</reference>
<dbReference type="InterPro" id="IPR038225">
    <property type="entry name" value="TagF_sf"/>
</dbReference>
<proteinExistence type="predicted"/>
<dbReference type="Gene3D" id="3.40.1730.10">
    <property type="entry name" value="pa0076 domain"/>
    <property type="match status" value="1"/>
</dbReference>
<dbReference type="PIRSF" id="PIRSF029287">
    <property type="entry name" value="UCP029287"/>
    <property type="match status" value="1"/>
</dbReference>
<accession>A0A1I1WYP7</accession>
<organism evidence="1 2">
    <name type="scientific">Paracidovorax konjaci</name>
    <dbReference type="NCBI Taxonomy" id="32040"/>
    <lineage>
        <taxon>Bacteria</taxon>
        <taxon>Pseudomonadati</taxon>
        <taxon>Pseudomonadota</taxon>
        <taxon>Betaproteobacteria</taxon>
        <taxon>Burkholderiales</taxon>
        <taxon>Comamonadaceae</taxon>
        <taxon>Paracidovorax</taxon>
    </lineage>
</organism>
<dbReference type="InterPro" id="IPR017748">
    <property type="entry name" value="TagF"/>
</dbReference>
<dbReference type="EMBL" id="FOMQ01000011">
    <property type="protein sequence ID" value="SFE00314.1"/>
    <property type="molecule type" value="Genomic_DNA"/>
</dbReference>
<dbReference type="NCBIfam" id="TIGR03373">
    <property type="entry name" value="VI_minor_4"/>
    <property type="match status" value="1"/>
</dbReference>
<dbReference type="STRING" id="32040.SAMN04489710_111103"/>
<dbReference type="Proteomes" id="UP000199517">
    <property type="component" value="Unassembled WGS sequence"/>
</dbReference>
<keyword evidence="2" id="KW-1185">Reference proteome</keyword>
<sequence>MPWSRARPRVAWFGKLPGQGDFVGRRMPRAVSGPWDDWLSHGLGHLKSTAHGNWEQAFTQSPLWSFVVCGSKGSAPSCGVLAPSIDRVGRCYPLTVVAVGDMPQQALEADDVLGRFFDEACKAVIDARRLALPADALDSRLSSLPWPFAAAPAVQQPGAMADILSDLGMGTGAGRGEAMFARGREILRAGQAASFWWSYQPGAAGRSCEHWGDPNESLFLRLFGSSGNA</sequence>
<name>A0A1I1WYP7_9BURK</name>
<gene>
    <name evidence="1" type="ORF">SAMN04489710_111103</name>
</gene>
<evidence type="ECO:0000313" key="1">
    <source>
        <dbReference type="EMBL" id="SFE00314.1"/>
    </source>
</evidence>
<evidence type="ECO:0000313" key="2">
    <source>
        <dbReference type="Proteomes" id="UP000199517"/>
    </source>
</evidence>
<protein>
    <submittedName>
        <fullName evidence="1">Type VI secretion system protein ImpM</fullName>
    </submittedName>
</protein>
<dbReference type="OrthoDB" id="9801841at2"/>
<dbReference type="RefSeq" id="WP_092954439.1">
    <property type="nucleotide sequence ID" value="NZ_FOMQ01000011.1"/>
</dbReference>
<dbReference type="AlphaFoldDB" id="A0A1I1WYP7"/>
<dbReference type="Pfam" id="PF09867">
    <property type="entry name" value="TagF_N"/>
    <property type="match status" value="1"/>
</dbReference>